<dbReference type="Proteomes" id="UP000181980">
    <property type="component" value="Unassembled WGS sequence"/>
</dbReference>
<feature type="transmembrane region" description="Helical" evidence="1">
    <location>
        <begin position="136"/>
        <end position="154"/>
    </location>
</feature>
<dbReference type="EMBL" id="FNUC01000003">
    <property type="protein sequence ID" value="SEE86711.1"/>
    <property type="molecule type" value="Genomic_DNA"/>
</dbReference>
<reference evidence="3" key="1">
    <citation type="submission" date="2016-10" db="EMBL/GenBank/DDBJ databases">
        <authorList>
            <person name="Varghese N."/>
            <person name="Submissions S."/>
        </authorList>
    </citation>
    <scope>NUCLEOTIDE SEQUENCE [LARGE SCALE GENOMIC DNA]</scope>
    <source>
        <strain evidence="3">DSM 45237</strain>
    </source>
</reference>
<feature type="transmembrane region" description="Helical" evidence="1">
    <location>
        <begin position="160"/>
        <end position="181"/>
    </location>
</feature>
<feature type="transmembrane region" description="Helical" evidence="1">
    <location>
        <begin position="41"/>
        <end position="62"/>
    </location>
</feature>
<evidence type="ECO:0000256" key="1">
    <source>
        <dbReference type="SAM" id="Phobius"/>
    </source>
</evidence>
<name>A0A1H5MDE8_9ACTN</name>
<proteinExistence type="predicted"/>
<dbReference type="STRING" id="561176.SAMN04488561_3061"/>
<keyword evidence="1" id="KW-1133">Transmembrane helix</keyword>
<dbReference type="Pfam" id="PF11139">
    <property type="entry name" value="SfLAP"/>
    <property type="match status" value="1"/>
</dbReference>
<dbReference type="InterPro" id="IPR021315">
    <property type="entry name" value="Gap/Sap"/>
</dbReference>
<keyword evidence="1" id="KW-0812">Transmembrane</keyword>
<accession>A0A1H5MDE8</accession>
<protein>
    <submittedName>
        <fullName evidence="2">Sap, sulfolipid-1-addressing protein</fullName>
    </submittedName>
</protein>
<sequence length="225" mass="22605">MGEAIGAVLPLGVGVALSPLPIVAVVLMLGSERGRVTGPAFLAGWLLGLAVAGTVVLLVAAAAGPADDGEPATWVGWLKLVLGILVLLMAVRTWRQRPRDDAEPDLPGWMTALDSWSAGKSLGLGALLSAVNPKNLMLTVAAAAAIAQTGIGAGGQAVALAVFVLIGALGPGLPVLLAFTLGERADRMLADLKTWLARHNAAVLTVVLLVIGAKLIGDGIAGLSG</sequence>
<keyword evidence="3" id="KW-1185">Reference proteome</keyword>
<keyword evidence="1" id="KW-0472">Membrane</keyword>
<dbReference type="AlphaFoldDB" id="A0A1H5MDE8"/>
<dbReference type="RefSeq" id="WP_069111856.1">
    <property type="nucleotide sequence ID" value="NZ_FNUC01000003.1"/>
</dbReference>
<dbReference type="OrthoDB" id="4753036at2"/>
<organism evidence="2 3">
    <name type="scientific">Jiangella alba</name>
    <dbReference type="NCBI Taxonomy" id="561176"/>
    <lineage>
        <taxon>Bacteria</taxon>
        <taxon>Bacillati</taxon>
        <taxon>Actinomycetota</taxon>
        <taxon>Actinomycetes</taxon>
        <taxon>Jiangellales</taxon>
        <taxon>Jiangellaceae</taxon>
        <taxon>Jiangella</taxon>
    </lineage>
</organism>
<feature type="transmembrane region" description="Helical" evidence="1">
    <location>
        <begin position="74"/>
        <end position="91"/>
    </location>
</feature>
<evidence type="ECO:0000313" key="3">
    <source>
        <dbReference type="Proteomes" id="UP000181980"/>
    </source>
</evidence>
<gene>
    <name evidence="2" type="ORF">SAMN04488561_3061</name>
</gene>
<feature type="transmembrane region" description="Helical" evidence="1">
    <location>
        <begin position="201"/>
        <end position="223"/>
    </location>
</feature>
<evidence type="ECO:0000313" key="2">
    <source>
        <dbReference type="EMBL" id="SEE86711.1"/>
    </source>
</evidence>
<feature type="transmembrane region" description="Helical" evidence="1">
    <location>
        <begin position="6"/>
        <end position="29"/>
    </location>
</feature>